<reference evidence="1" key="2">
    <citation type="submission" date="2020-08" db="EMBL/GenBank/DDBJ databases">
        <title>Plant Genome Project.</title>
        <authorList>
            <person name="Zhang R.-G."/>
        </authorList>
    </citation>
    <scope>NUCLEOTIDE SEQUENCE</scope>
    <source>
        <strain evidence="1">Huo1</strain>
        <tissue evidence="1">Leaf</tissue>
    </source>
</reference>
<proteinExistence type="predicted"/>
<evidence type="ECO:0000313" key="1">
    <source>
        <dbReference type="EMBL" id="KAG6404137.1"/>
    </source>
</evidence>
<sequence>MSPLRSDRGGVKRVNGCEDELLYRFSPFGVLREIEVASMIVSLRAALEGVFIACFGNSVVDKVFNKILTKTDEIGQRLDDHAQLFLVLKRI</sequence>
<dbReference type="EMBL" id="PNBA02000013">
    <property type="protein sequence ID" value="KAG6404137.1"/>
    <property type="molecule type" value="Genomic_DNA"/>
</dbReference>
<name>A0A8X8X0H1_SALSN</name>
<evidence type="ECO:0000313" key="2">
    <source>
        <dbReference type="Proteomes" id="UP000298416"/>
    </source>
</evidence>
<organism evidence="1">
    <name type="scientific">Salvia splendens</name>
    <name type="common">Scarlet sage</name>
    <dbReference type="NCBI Taxonomy" id="180675"/>
    <lineage>
        <taxon>Eukaryota</taxon>
        <taxon>Viridiplantae</taxon>
        <taxon>Streptophyta</taxon>
        <taxon>Embryophyta</taxon>
        <taxon>Tracheophyta</taxon>
        <taxon>Spermatophyta</taxon>
        <taxon>Magnoliopsida</taxon>
        <taxon>eudicotyledons</taxon>
        <taxon>Gunneridae</taxon>
        <taxon>Pentapetalae</taxon>
        <taxon>asterids</taxon>
        <taxon>lamiids</taxon>
        <taxon>Lamiales</taxon>
        <taxon>Lamiaceae</taxon>
        <taxon>Nepetoideae</taxon>
        <taxon>Mentheae</taxon>
        <taxon>Salviinae</taxon>
        <taxon>Salvia</taxon>
        <taxon>Salvia subgen. Calosphace</taxon>
        <taxon>core Calosphace</taxon>
    </lineage>
</organism>
<dbReference type="AlphaFoldDB" id="A0A8X8X0H1"/>
<keyword evidence="2" id="KW-1185">Reference proteome</keyword>
<dbReference type="Proteomes" id="UP000298416">
    <property type="component" value="Unassembled WGS sequence"/>
</dbReference>
<protein>
    <submittedName>
        <fullName evidence="1">Uncharacterized protein</fullName>
    </submittedName>
</protein>
<accession>A0A8X8X0H1</accession>
<reference evidence="1" key="1">
    <citation type="submission" date="2018-01" db="EMBL/GenBank/DDBJ databases">
        <authorList>
            <person name="Mao J.F."/>
        </authorList>
    </citation>
    <scope>NUCLEOTIDE SEQUENCE</scope>
    <source>
        <strain evidence="1">Huo1</strain>
        <tissue evidence="1">Leaf</tissue>
    </source>
</reference>
<comment type="caution">
    <text evidence="1">The sequence shown here is derived from an EMBL/GenBank/DDBJ whole genome shotgun (WGS) entry which is preliminary data.</text>
</comment>
<gene>
    <name evidence="1" type="ORF">SASPL_136377</name>
</gene>